<evidence type="ECO:0000313" key="2">
    <source>
        <dbReference type="Proteomes" id="UP000175829"/>
    </source>
</evidence>
<gene>
    <name evidence="1" type="ORF">AN217_14255</name>
</gene>
<reference evidence="1 2" key="1">
    <citation type="journal article" date="2016" name="Front. Microbiol.">
        <title>Comparative Genomics Analysis of Streptomyces Species Reveals Their Adaptation to the Marine Environment and Their Diversity at the Genomic Level.</title>
        <authorList>
            <person name="Tian X."/>
            <person name="Zhang Z."/>
            <person name="Yang T."/>
            <person name="Chen M."/>
            <person name="Li J."/>
            <person name="Chen F."/>
            <person name="Yang J."/>
            <person name="Li W."/>
            <person name="Zhang B."/>
            <person name="Zhang Z."/>
            <person name="Wu J."/>
            <person name="Zhang C."/>
            <person name="Long L."/>
            <person name="Xiao J."/>
        </authorList>
    </citation>
    <scope>NUCLEOTIDE SEQUENCE [LARGE SCALE GENOMIC DNA]</scope>
    <source>
        <strain evidence="1 2">SCSIO M10379</strain>
    </source>
</reference>
<dbReference type="Proteomes" id="UP000175829">
    <property type="component" value="Unassembled WGS sequence"/>
</dbReference>
<accession>A0A1E7K4F5</accession>
<evidence type="ECO:0000313" key="1">
    <source>
        <dbReference type="EMBL" id="OEU98789.1"/>
    </source>
</evidence>
<dbReference type="EMBL" id="LJGV01000022">
    <property type="protein sequence ID" value="OEU98789.1"/>
    <property type="molecule type" value="Genomic_DNA"/>
</dbReference>
<protein>
    <submittedName>
        <fullName evidence="1">Uncharacterized protein</fullName>
    </submittedName>
</protein>
<name>A0A1E7K4F5_9ACTN</name>
<organism evidence="1 2">
    <name type="scientific">Streptomyces qinglanensis</name>
    <dbReference type="NCBI Taxonomy" id="943816"/>
    <lineage>
        <taxon>Bacteria</taxon>
        <taxon>Bacillati</taxon>
        <taxon>Actinomycetota</taxon>
        <taxon>Actinomycetes</taxon>
        <taxon>Kitasatosporales</taxon>
        <taxon>Streptomycetaceae</taxon>
        <taxon>Streptomyces</taxon>
    </lineage>
</organism>
<dbReference type="PATRIC" id="fig|943816.4.peg.2291"/>
<proteinExistence type="predicted"/>
<dbReference type="Pfam" id="PF07388">
    <property type="entry name" value="A-2_8-polyST"/>
    <property type="match status" value="1"/>
</dbReference>
<dbReference type="AlphaFoldDB" id="A0A1E7K4F5"/>
<sequence>MPDPRGSAQQRGTDQPSARPVQIFEVSTLYGAATLAASVDAGQFGQPDAARRILLISNNAATPEAATRLPAMNGFERLAARFDEIVDWNEAIQPYHPSTWAPLRDEAPVWERMFRHAWGLGSAPVELVVESVHVSPAKALATVFSGSAVHVYADGLMSYGPTRERLPQWLGCRVRRLLHLDLVPGLRPLLLAEHTVVPEAVPDEAFLKVLGELGESAAGEPELARVARDRPSAVLLGQYLAALGILTPEEEEELHARMLRGAVAAGHSCVVFKPHPTAPARYSRVLEQEAARAGVRLHVLEGPVLAEAVYDRCRPGLVVGCFSTALLTAAAYYGIAIARVGTETLLERLTPYQNSNRVPVTIVDFAVPELADRTEDAPTVAERAGELGALVRTVGYCMQAKLHPELRQEAAAWLEDHLGEGTERYFKRRRLTALALPGGGTSVRARLLRTSPSARWAARRIRAAQAAVRG</sequence>
<dbReference type="RefSeq" id="WP_069991793.1">
    <property type="nucleotide sequence ID" value="NZ_LJGV01000022.1"/>
</dbReference>
<dbReference type="InterPro" id="IPR010866">
    <property type="entry name" value="A-2_8-polyST"/>
</dbReference>
<comment type="caution">
    <text evidence="1">The sequence shown here is derived from an EMBL/GenBank/DDBJ whole genome shotgun (WGS) entry which is preliminary data.</text>
</comment>